<keyword evidence="2" id="KW-1185">Reference proteome</keyword>
<protein>
    <submittedName>
        <fullName evidence="1">Uncharacterized protein</fullName>
    </submittedName>
</protein>
<gene>
    <name evidence="1" type="ORF">AA0119_g13546</name>
</gene>
<sequence>MLLHAFLSSSAPAVVKRTFSKRLSYKFVVDVHLKVLASLPGISYQEDTVFGDVNDIRDNVCRLQRISLMRQYNLCPWLDDLRSAWCAIDLTSIC</sequence>
<evidence type="ECO:0000313" key="1">
    <source>
        <dbReference type="EMBL" id="RYN78725.1"/>
    </source>
</evidence>
<organism evidence="1 2">
    <name type="scientific">Alternaria tenuissima</name>
    <dbReference type="NCBI Taxonomy" id="119927"/>
    <lineage>
        <taxon>Eukaryota</taxon>
        <taxon>Fungi</taxon>
        <taxon>Dikarya</taxon>
        <taxon>Ascomycota</taxon>
        <taxon>Pezizomycotina</taxon>
        <taxon>Dothideomycetes</taxon>
        <taxon>Pleosporomycetidae</taxon>
        <taxon>Pleosporales</taxon>
        <taxon>Pleosporineae</taxon>
        <taxon>Pleosporaceae</taxon>
        <taxon>Alternaria</taxon>
        <taxon>Alternaria sect. Alternaria</taxon>
        <taxon>Alternaria alternata complex</taxon>
    </lineage>
</organism>
<proteinExistence type="predicted"/>
<dbReference type="EMBL" id="PDXF01000354">
    <property type="protein sequence ID" value="RYN78725.1"/>
    <property type="molecule type" value="Genomic_DNA"/>
</dbReference>
<name>A0ABY0FNC3_9PLEO</name>
<dbReference type="Proteomes" id="UP000293195">
    <property type="component" value="Unassembled WGS sequence"/>
</dbReference>
<evidence type="ECO:0000313" key="2">
    <source>
        <dbReference type="Proteomes" id="UP000293195"/>
    </source>
</evidence>
<reference evidence="2" key="1">
    <citation type="journal article" date="2019" name="bioRxiv">
        <title>Genomics, evolutionary history and diagnostics of the Alternaria alternata species group including apple and Asian pear pathotypes.</title>
        <authorList>
            <person name="Armitage A.D."/>
            <person name="Cockerton H.M."/>
            <person name="Sreenivasaprasad S."/>
            <person name="Woodhall J.W."/>
            <person name="Lane C.R."/>
            <person name="Harrison R.J."/>
            <person name="Clarkson J.P."/>
        </authorList>
    </citation>
    <scope>NUCLEOTIDE SEQUENCE [LARGE SCALE GENOMIC DNA]</scope>
    <source>
        <strain evidence="2">FERA 635</strain>
    </source>
</reference>
<comment type="caution">
    <text evidence="1">The sequence shown here is derived from an EMBL/GenBank/DDBJ whole genome shotgun (WGS) entry which is preliminary data.</text>
</comment>
<accession>A0ABY0FNC3</accession>